<keyword evidence="3" id="KW-1185">Reference proteome</keyword>
<proteinExistence type="predicted"/>
<feature type="compositionally biased region" description="Polar residues" evidence="1">
    <location>
        <begin position="1358"/>
        <end position="1372"/>
    </location>
</feature>
<comment type="caution">
    <text evidence="2">The sequence shown here is derived from an EMBL/GenBank/DDBJ whole genome shotgun (WGS) entry which is preliminary data.</text>
</comment>
<evidence type="ECO:0000313" key="2">
    <source>
        <dbReference type="EMBL" id="KAJ2903428.1"/>
    </source>
</evidence>
<feature type="compositionally biased region" description="Low complexity" evidence="1">
    <location>
        <begin position="1289"/>
        <end position="1299"/>
    </location>
</feature>
<name>A0AAD5RTS0_9PEZI</name>
<feature type="region of interest" description="Disordered" evidence="1">
    <location>
        <begin position="1073"/>
        <end position="1516"/>
    </location>
</feature>
<feature type="compositionally biased region" description="Polar residues" evidence="1">
    <location>
        <begin position="1444"/>
        <end position="1460"/>
    </location>
</feature>
<feature type="compositionally biased region" description="Pro residues" evidence="1">
    <location>
        <begin position="536"/>
        <end position="550"/>
    </location>
</feature>
<feature type="compositionally biased region" description="Basic and acidic residues" evidence="1">
    <location>
        <begin position="752"/>
        <end position="770"/>
    </location>
</feature>
<feature type="region of interest" description="Disordered" evidence="1">
    <location>
        <begin position="929"/>
        <end position="1004"/>
    </location>
</feature>
<feature type="region of interest" description="Disordered" evidence="1">
    <location>
        <begin position="353"/>
        <end position="551"/>
    </location>
</feature>
<sequence length="1775" mass="190736">MDRGSHGQGRGGRRRSSSSIASNKSSAAGGLSRGTNQNNQSIQTDQNLHISNSDQVANNGSQGLILLTTHSPTPTNSANSNLPPPQEPHHHNQPTPPPLPPTTAVDASSSSVLHSHWPLSASSHHSEAIQQHHPGSSNSHTAHLASSLSGLPATSTSSTCNSPPLGAAALPSKISSSALKSTTPGATSTPAAHLPPHSRPLAAFPSDPTPVNNNAHQSTDTGAITSGNTAANIFPVPSAAPPHQAAKATSTPTTSGPASVDSHSPKPKPLPVAFSSAIINHITYTPPPPPDQSSSASDSMPRRKRSKPADEAGTPAAGSPAAEDANTKGGHSLRKRARIDYALKDDPMAEELAQISNGSAFTGRVTRKKRGAALAASSSNAAAADHTEEDDREGLSQSPLQKKSQHNAKDSTAPQEVKEESPRARRPRRRAAAVIKSFEERSEPSDSESEDDEPQQQQQQQQQPPPPPQTQAAPTKTRPAGKAASHRRNQSGPHGSQSRGHRLVQPAPPGTSVLQQAPGPPLAPAPPPGSTQDYGYPPPYGHYYQPPPLQPRMEQRMEPRMEPRTEYRIDNRIDHRMENPPPHALREIAPMPPETTVDIIHMALLHLILMGLLLNTTINSRTTHTIPKAHLHYQAHHPMDRLLHRRSIHTITIFPPRAHHMDIPDRAILLMDQPQGLLRIARLRDPLRLRSRHKEPLLVGIRQVLLHAPLHARFLVFFPKIDTKGFVKALLQALPQALPKAPLKVRLRGTRACRDSAEHEAPPSPKKETKSLIVTLSTGRRKGKRRGVTLPHRTVVPQVPQPIPDIAQHDAPIEASATETAQRESPVREASATETAEHDDSTTPSVPESEAKPSRPKDDFLIDVFSHSVEDVEAWAENVQREIGSEAVAEARMASVVEDEDLMEGIETDATSSSSIHLFRGLSTYLDENKRFPKDSTPTPEGTQTVKSKQRVASRLEELQNKNGDDDDISSQFDVSRAASPNPSVQLSTAPSPSATGEGASKRQERRYVFKKLRDSDEFSDFVESLGDLDKADDDDLYRAGESLVANLHEMQQEHSRLKLIIDDEANAVRRQAQEESLARAEANGRRYPRRDHKFELKGARKPRTDEPHIAKQKEQDRIQADAYFFQYDPRDSMVGIQNPLAQREGLGSARLRNRPKMSVRAAEADDSAVGKRTRRPREFLDQAPEPPTRRSGRPKKPKNLDDEPEEQQPPPASQPKTRRGKRARVSTEEPDEPPVRRPATPQPPASSQATIPEIQEPPVDGRKRKRGPGRPPGSANKPKVAKEKMPEEGAGFTTAAERAAADSNAPKRRRIALKNTNNSAPAAPSGHHGLSGPMSPGSFYGASRTNGYAAQAEDSRPGSSSSNATMKSTGSYELRPNRQRTYVDAPDTSAIDGPDKRGGRRRRKKDGGAEAPKLPIAIAPHPGPGMANHTSTFPVQPVAAPSFPTQTLSSGGPAPQSSHLIIKLRRRSQGDAAAASNGCPPPAAAPVNTPSSTTSINPPQVPPMPQQQQQQASHQSPFVFVDPSVNLTSIKSKPKVGLGGAGLPEIGPNTPEQTEESLTPGQKQLLLCLTEEVCREVFKDRSSVPLKAKLVVATELGGRDYFQLDKGRKMSISMKLRWALGEMSEPQARRTATMARKKAAKATEGGSAPIAPAPAPIPPLVAAAPKAVYDPVADAAAVPPVPMSGGNGGMSHIPSPSYPPMPSSTAHAMHHGMGPGQIQGHGRVDSTVGGGLMRQQQQPQPGRLGPKPKGKKPGGKKAITGMGSYGDGLGEGEI</sequence>
<feature type="compositionally biased region" description="Gly residues" evidence="1">
    <location>
        <begin position="1764"/>
        <end position="1775"/>
    </location>
</feature>
<feature type="region of interest" description="Disordered" evidence="1">
    <location>
        <begin position="1"/>
        <end position="164"/>
    </location>
</feature>
<feature type="compositionally biased region" description="Polar residues" evidence="1">
    <location>
        <begin position="33"/>
        <end position="80"/>
    </location>
</feature>
<feature type="compositionally biased region" description="Low complexity" evidence="1">
    <location>
        <begin position="181"/>
        <end position="192"/>
    </location>
</feature>
<feature type="compositionally biased region" description="Low complexity" evidence="1">
    <location>
        <begin position="245"/>
        <end position="259"/>
    </location>
</feature>
<feature type="compositionally biased region" description="Polar residues" evidence="1">
    <location>
        <begin position="209"/>
        <end position="231"/>
    </location>
</feature>
<evidence type="ECO:0000256" key="1">
    <source>
        <dbReference type="SAM" id="MobiDB-lite"/>
    </source>
</evidence>
<protein>
    <submittedName>
        <fullName evidence="2">Uncharacterized protein</fullName>
    </submittedName>
</protein>
<feature type="region of interest" description="Disordered" evidence="1">
    <location>
        <begin position="752"/>
        <end position="857"/>
    </location>
</feature>
<accession>A0AAD5RTS0</accession>
<feature type="region of interest" description="Disordered" evidence="1">
    <location>
        <begin position="176"/>
        <end position="334"/>
    </location>
</feature>
<evidence type="ECO:0000313" key="3">
    <source>
        <dbReference type="Proteomes" id="UP001201980"/>
    </source>
</evidence>
<dbReference type="EMBL" id="JAKWBI020000081">
    <property type="protein sequence ID" value="KAJ2903428.1"/>
    <property type="molecule type" value="Genomic_DNA"/>
</dbReference>
<reference evidence="2" key="1">
    <citation type="submission" date="2022-07" db="EMBL/GenBank/DDBJ databases">
        <title>Draft genome sequence of Zalerion maritima ATCC 34329, a (micro)plastics degrading marine fungus.</title>
        <authorList>
            <person name="Paco A."/>
            <person name="Goncalves M.F.M."/>
            <person name="Rocha-Santos T.A.P."/>
            <person name="Alves A."/>
        </authorList>
    </citation>
    <scope>NUCLEOTIDE SEQUENCE</scope>
    <source>
        <strain evidence="2">ATCC 34329</strain>
    </source>
</reference>
<feature type="compositionally biased region" description="Basic residues" evidence="1">
    <location>
        <begin position="1747"/>
        <end position="1756"/>
    </location>
</feature>
<gene>
    <name evidence="2" type="ORF">MKZ38_009913</name>
</gene>
<feature type="compositionally biased region" description="Basic and acidic residues" evidence="1">
    <location>
        <begin position="1093"/>
        <end position="1120"/>
    </location>
</feature>
<feature type="compositionally biased region" description="Polar residues" evidence="1">
    <location>
        <begin position="133"/>
        <end position="162"/>
    </location>
</feature>
<feature type="compositionally biased region" description="Low complexity" evidence="1">
    <location>
        <begin position="1734"/>
        <end position="1746"/>
    </location>
</feature>
<feature type="compositionally biased region" description="Basic and acidic residues" evidence="1">
    <location>
        <begin position="1073"/>
        <end position="1085"/>
    </location>
</feature>
<feature type="compositionally biased region" description="Pro residues" evidence="1">
    <location>
        <begin position="518"/>
        <end position="529"/>
    </location>
</feature>
<feature type="compositionally biased region" description="Acidic residues" evidence="1">
    <location>
        <begin position="445"/>
        <end position="454"/>
    </location>
</feature>
<dbReference type="Proteomes" id="UP001201980">
    <property type="component" value="Unassembled WGS sequence"/>
</dbReference>
<feature type="compositionally biased region" description="Polar residues" evidence="1">
    <location>
        <begin position="936"/>
        <end position="947"/>
    </location>
</feature>
<feature type="compositionally biased region" description="Gly residues" evidence="1">
    <location>
        <begin position="1"/>
        <end position="10"/>
    </location>
</feature>
<organism evidence="2 3">
    <name type="scientific">Zalerion maritima</name>
    <dbReference type="NCBI Taxonomy" id="339359"/>
    <lineage>
        <taxon>Eukaryota</taxon>
        <taxon>Fungi</taxon>
        <taxon>Dikarya</taxon>
        <taxon>Ascomycota</taxon>
        <taxon>Pezizomycotina</taxon>
        <taxon>Sordariomycetes</taxon>
        <taxon>Lulworthiomycetidae</taxon>
        <taxon>Lulworthiales</taxon>
        <taxon>Lulworthiaceae</taxon>
        <taxon>Zalerion</taxon>
    </lineage>
</organism>
<feature type="compositionally biased region" description="Basic and acidic residues" evidence="1">
    <location>
        <begin position="954"/>
        <end position="964"/>
    </location>
</feature>
<feature type="region of interest" description="Disordered" evidence="1">
    <location>
        <begin position="1688"/>
        <end position="1775"/>
    </location>
</feature>
<feature type="compositionally biased region" description="Polar residues" evidence="1">
    <location>
        <begin position="1489"/>
        <end position="1498"/>
    </location>
</feature>
<feature type="compositionally biased region" description="Low complexity" evidence="1">
    <location>
        <begin position="17"/>
        <end position="30"/>
    </location>
</feature>
<feature type="compositionally biased region" description="Low complexity" evidence="1">
    <location>
        <begin position="372"/>
        <end position="384"/>
    </location>
</feature>
<feature type="compositionally biased region" description="Polar residues" evidence="1">
    <location>
        <begin position="970"/>
        <end position="995"/>
    </location>
</feature>